<dbReference type="RefSeq" id="WP_114957281.1">
    <property type="nucleotide sequence ID" value="NZ_JBHSJF010000002.1"/>
</dbReference>
<dbReference type="InterPro" id="IPR000160">
    <property type="entry name" value="GGDEF_dom"/>
</dbReference>
<dbReference type="SMART" id="SM00052">
    <property type="entry name" value="EAL"/>
    <property type="match status" value="1"/>
</dbReference>
<accession>A0ABV9YZW0</accession>
<reference evidence="5" key="1">
    <citation type="journal article" date="2019" name="Int. J. Syst. Evol. Microbiol.">
        <title>The Global Catalogue of Microorganisms (GCM) 10K type strain sequencing project: providing services to taxonomists for standard genome sequencing and annotation.</title>
        <authorList>
            <consortium name="The Broad Institute Genomics Platform"/>
            <consortium name="The Broad Institute Genome Sequencing Center for Infectious Disease"/>
            <person name="Wu L."/>
            <person name="Ma J."/>
        </authorList>
    </citation>
    <scope>NUCLEOTIDE SEQUENCE [LARGE SCALE GENOMIC DNA]</scope>
    <source>
        <strain evidence="5">CGMCC 1.16444</strain>
    </source>
</reference>
<gene>
    <name evidence="4" type="ORF">ACFPFW_02370</name>
</gene>
<dbReference type="SUPFAM" id="SSF55073">
    <property type="entry name" value="Nucleotide cyclase"/>
    <property type="match status" value="1"/>
</dbReference>
<name>A0ABV9YZW0_9HYPH</name>
<dbReference type="Gene3D" id="3.20.20.450">
    <property type="entry name" value="EAL domain"/>
    <property type="match status" value="1"/>
</dbReference>
<dbReference type="Pfam" id="PF00990">
    <property type="entry name" value="GGDEF"/>
    <property type="match status" value="1"/>
</dbReference>
<dbReference type="Pfam" id="PF13426">
    <property type="entry name" value="PAS_9"/>
    <property type="match status" value="1"/>
</dbReference>
<dbReference type="SUPFAM" id="SSF55785">
    <property type="entry name" value="PYP-like sensor domain (PAS domain)"/>
    <property type="match status" value="1"/>
</dbReference>
<keyword evidence="5" id="KW-1185">Reference proteome</keyword>
<evidence type="ECO:0000313" key="4">
    <source>
        <dbReference type="EMBL" id="MFC5066854.1"/>
    </source>
</evidence>
<dbReference type="InterPro" id="IPR000014">
    <property type="entry name" value="PAS"/>
</dbReference>
<proteinExistence type="predicted"/>
<dbReference type="Gene3D" id="3.30.450.20">
    <property type="entry name" value="PAS domain"/>
    <property type="match status" value="1"/>
</dbReference>
<evidence type="ECO:0000313" key="5">
    <source>
        <dbReference type="Proteomes" id="UP001595796"/>
    </source>
</evidence>
<dbReference type="Gene3D" id="3.30.70.270">
    <property type="match status" value="1"/>
</dbReference>
<dbReference type="EMBL" id="JBHSJF010000002">
    <property type="protein sequence ID" value="MFC5066854.1"/>
    <property type="molecule type" value="Genomic_DNA"/>
</dbReference>
<sequence>MPADPRPFALANDEASRLKALEDYAVFDTPPEQDFDHLAALAARIFSAPISVIALVDGERQVFKARVGTEMGEGGRSGSLCLETLAGPDIFCVADARQDSEFATDPFVVDGARFFAGAPLITPTGHAIGALCVIDTKPRREFTDEQTNTLRELAGLVMDRLEVRRLGLNRNETHAPFQNIAATSPDGIVCANARGAITFWNAAAERIFGYTAAEVMGRNLHLILGENCRKGDRETLARLMDEATPGLIGETAAFSGQRRNGTELPIEVSLSCWMDSHQQSFGAIIRDVSDRRDNEARLLRLANHDALTDLPNRGALWAHLDDVLAAEEPLTLLMLDLDGFKEVNDDRGHMWGDRVLQVVARQILDLAGDGDMVARLGGDEFAVVLRGVGDPLVASRLGERLIQHFNKPVWVDGQKVNLGLSIGIAIAPAHGSTPEELMANVDLALYRAKDEGRSRQHLFAPPMRQAANARSAFEVELTSAHENGEFELFYQPQVRLNDSSMIGAEALLRWRHPERGLMIPPSFISVLDTMSIAADVGEWVIRSACGQAAAWREAGVDDFKVAVNLFGAQFRRGDLCEVVESALSEARLPAGALELEITETMILRHERAMLKQLKDLQRIGVGVAFDDYGTGFASLSQIQLFPLTKLKIDRSFVREMCCDSDNAAVVKAILHLGKNFGVKVIAEGIESVQQHEVLVENGCSEGQGFLYGRAMSSIDFEGKLLEWRHVA</sequence>
<dbReference type="InterPro" id="IPR001633">
    <property type="entry name" value="EAL_dom"/>
</dbReference>
<dbReference type="Proteomes" id="UP001595796">
    <property type="component" value="Unassembled WGS sequence"/>
</dbReference>
<dbReference type="PROSITE" id="PS50883">
    <property type="entry name" value="EAL"/>
    <property type="match status" value="1"/>
</dbReference>
<dbReference type="SMART" id="SM00091">
    <property type="entry name" value="PAS"/>
    <property type="match status" value="1"/>
</dbReference>
<dbReference type="SMART" id="SM00267">
    <property type="entry name" value="GGDEF"/>
    <property type="match status" value="1"/>
</dbReference>
<dbReference type="Pfam" id="PF00563">
    <property type="entry name" value="EAL"/>
    <property type="match status" value="1"/>
</dbReference>
<protein>
    <submittedName>
        <fullName evidence="4">Bifunctional diguanylate cyclase/phosphodiesterase</fullName>
    </submittedName>
</protein>
<dbReference type="Pfam" id="PF01590">
    <property type="entry name" value="GAF"/>
    <property type="match status" value="1"/>
</dbReference>
<dbReference type="SUPFAM" id="SSF55781">
    <property type="entry name" value="GAF domain-like"/>
    <property type="match status" value="1"/>
</dbReference>
<dbReference type="PROSITE" id="PS50887">
    <property type="entry name" value="GGDEF"/>
    <property type="match status" value="1"/>
</dbReference>
<comment type="caution">
    <text evidence="4">The sequence shown here is derived from an EMBL/GenBank/DDBJ whole genome shotgun (WGS) entry which is preliminary data.</text>
</comment>
<dbReference type="SUPFAM" id="SSF141868">
    <property type="entry name" value="EAL domain-like"/>
    <property type="match status" value="1"/>
</dbReference>
<dbReference type="InterPro" id="IPR003018">
    <property type="entry name" value="GAF"/>
</dbReference>
<dbReference type="CDD" id="cd01949">
    <property type="entry name" value="GGDEF"/>
    <property type="match status" value="1"/>
</dbReference>
<dbReference type="PANTHER" id="PTHR44757:SF2">
    <property type="entry name" value="BIOFILM ARCHITECTURE MAINTENANCE PROTEIN MBAA"/>
    <property type="match status" value="1"/>
</dbReference>
<feature type="domain" description="EAL" evidence="2">
    <location>
        <begin position="470"/>
        <end position="724"/>
    </location>
</feature>
<evidence type="ECO:0000259" key="1">
    <source>
        <dbReference type="PROSITE" id="PS50112"/>
    </source>
</evidence>
<evidence type="ECO:0000259" key="3">
    <source>
        <dbReference type="PROSITE" id="PS50887"/>
    </source>
</evidence>
<dbReference type="InterPro" id="IPR052155">
    <property type="entry name" value="Biofilm_reg_signaling"/>
</dbReference>
<dbReference type="PANTHER" id="PTHR44757">
    <property type="entry name" value="DIGUANYLATE CYCLASE DGCP"/>
    <property type="match status" value="1"/>
</dbReference>
<dbReference type="SMART" id="SM00065">
    <property type="entry name" value="GAF"/>
    <property type="match status" value="1"/>
</dbReference>
<dbReference type="CDD" id="cd00130">
    <property type="entry name" value="PAS"/>
    <property type="match status" value="1"/>
</dbReference>
<feature type="domain" description="GGDEF" evidence="3">
    <location>
        <begin position="328"/>
        <end position="461"/>
    </location>
</feature>
<feature type="domain" description="PAS" evidence="1">
    <location>
        <begin position="173"/>
        <end position="247"/>
    </location>
</feature>
<dbReference type="InterPro" id="IPR035919">
    <property type="entry name" value="EAL_sf"/>
</dbReference>
<dbReference type="PROSITE" id="PS50112">
    <property type="entry name" value="PAS"/>
    <property type="match status" value="1"/>
</dbReference>
<dbReference type="InterPro" id="IPR035965">
    <property type="entry name" value="PAS-like_dom_sf"/>
</dbReference>
<dbReference type="InterPro" id="IPR029787">
    <property type="entry name" value="Nucleotide_cyclase"/>
</dbReference>
<dbReference type="InterPro" id="IPR043128">
    <property type="entry name" value="Rev_trsase/Diguanyl_cyclase"/>
</dbReference>
<dbReference type="InterPro" id="IPR029016">
    <property type="entry name" value="GAF-like_dom_sf"/>
</dbReference>
<organism evidence="4 5">
    <name type="scientific">Flaviflagellibacter deserti</name>
    <dbReference type="NCBI Taxonomy" id="2267266"/>
    <lineage>
        <taxon>Bacteria</taxon>
        <taxon>Pseudomonadati</taxon>
        <taxon>Pseudomonadota</taxon>
        <taxon>Alphaproteobacteria</taxon>
        <taxon>Hyphomicrobiales</taxon>
        <taxon>Flaviflagellibacter</taxon>
    </lineage>
</organism>
<dbReference type="CDD" id="cd01948">
    <property type="entry name" value="EAL"/>
    <property type="match status" value="1"/>
</dbReference>
<dbReference type="Gene3D" id="3.30.450.40">
    <property type="match status" value="1"/>
</dbReference>
<evidence type="ECO:0000259" key="2">
    <source>
        <dbReference type="PROSITE" id="PS50883"/>
    </source>
</evidence>
<dbReference type="NCBIfam" id="TIGR00254">
    <property type="entry name" value="GGDEF"/>
    <property type="match status" value="1"/>
</dbReference>
<dbReference type="NCBIfam" id="TIGR00229">
    <property type="entry name" value="sensory_box"/>
    <property type="match status" value="1"/>
</dbReference>